<keyword evidence="4" id="KW-0732">Signal</keyword>
<dbReference type="Gene3D" id="3.40.50.1700">
    <property type="entry name" value="Glycoside hydrolase family 3 C-terminal domain"/>
    <property type="match status" value="1"/>
</dbReference>
<reference evidence="9" key="1">
    <citation type="submission" date="2022-05" db="EMBL/GenBank/DDBJ databases">
        <title>Novel bacterial taxa in a minimal lignocellulolytic consortium and its capacity to transform plastics disclosed by genome-resolved metagenomics.</title>
        <authorList>
            <person name="Rodriguez C.A.D."/>
            <person name="Diaz-Garcia L."/>
            <person name="Herrera K."/>
            <person name="Tarazona N.A."/>
            <person name="Sproer C."/>
            <person name="Overmann J."/>
            <person name="Jimenez D.J."/>
        </authorList>
    </citation>
    <scope>NUCLEOTIDE SEQUENCE</scope>
    <source>
        <strain evidence="9">MAG5</strain>
    </source>
</reference>
<organism evidence="9 10">
    <name type="scientific">Candidatus Pristimantibacillus lignocellulolyticus</name>
    <dbReference type="NCBI Taxonomy" id="2994561"/>
    <lineage>
        <taxon>Bacteria</taxon>
        <taxon>Bacillati</taxon>
        <taxon>Bacillota</taxon>
        <taxon>Bacilli</taxon>
        <taxon>Bacillales</taxon>
        <taxon>Paenibacillaceae</taxon>
        <taxon>Candidatus Pristimantibacillus</taxon>
    </lineage>
</organism>
<dbReference type="InterPro" id="IPR001764">
    <property type="entry name" value="Glyco_hydro_3_N"/>
</dbReference>
<dbReference type="InterPro" id="IPR017853">
    <property type="entry name" value="GH"/>
</dbReference>
<dbReference type="PANTHER" id="PTHR30620">
    <property type="entry name" value="PERIPLASMIC BETA-GLUCOSIDASE-RELATED"/>
    <property type="match status" value="1"/>
</dbReference>
<dbReference type="PROSITE" id="PS00775">
    <property type="entry name" value="GLYCOSYL_HYDROL_F3"/>
    <property type="match status" value="1"/>
</dbReference>
<dbReference type="EMBL" id="CP097899">
    <property type="protein sequence ID" value="URN92694.1"/>
    <property type="molecule type" value="Genomic_DNA"/>
</dbReference>
<dbReference type="SMART" id="SM01217">
    <property type="entry name" value="Fn3_like"/>
    <property type="match status" value="1"/>
</dbReference>
<evidence type="ECO:0000256" key="4">
    <source>
        <dbReference type="ARBA" id="ARBA00022729"/>
    </source>
</evidence>
<dbReference type="Proteomes" id="UP001056756">
    <property type="component" value="Chromosome"/>
</dbReference>
<accession>A0A9J6Z911</accession>
<dbReference type="Pfam" id="PF14310">
    <property type="entry name" value="Fn3-like"/>
    <property type="match status" value="1"/>
</dbReference>
<dbReference type="FunFam" id="2.60.40.10:FF:000495">
    <property type="entry name" value="Periplasmic beta-glucosidase"/>
    <property type="match status" value="1"/>
</dbReference>
<dbReference type="PRINTS" id="PR00133">
    <property type="entry name" value="GLHYDRLASE3"/>
</dbReference>
<dbReference type="InterPro" id="IPR026891">
    <property type="entry name" value="Fn3-like"/>
</dbReference>
<dbReference type="InterPro" id="IPR013783">
    <property type="entry name" value="Ig-like_fold"/>
</dbReference>
<dbReference type="SUPFAM" id="SSF52279">
    <property type="entry name" value="Beta-D-glucan exohydrolase, C-terminal domain"/>
    <property type="match status" value="1"/>
</dbReference>
<sequence length="724" mass="78497">MVAKKNLFSLEIKEKVQSLISQMTIEEKVGQMSQFDWGFHAINPDAGGEINEIMKDLLNKGMLGSLFNLSGVEQSNTIQQQSIERSRLGIPMIVGRDVIHGYRSVFPIPLAQSASWNPDLIRRTAEVASKEAASDGISWVFAPMIDITRDPRWGRIAETMGEDPHLSEIMAEAWVDGTEVQDSTNESLSVASCPKHYAGYGFAESGRDYNTVDVSDRVLREVILPPFRKAVEAGALSIMASFNEMNGIPACANRYLLTTILREEWGFEGVLVSDYNALGELITHGVAKDAEEACEIAIKAGTDMDMHSGIYYKYLPKLVKEGRIEESLIDSAVGRILALKMKLGLFDNAQVNPALNENIILSEEHVSLAREAARESIVLLKNDNRTLPLTKQLKTLAVIGPLATNTTDPLGCWAADGNPDDVVSLLDGIKAKISPDTELLYAEGCGIESEVENGFEQALAAVAKADVTIIAVGEGKTMSGEGNSRSELDLPGKQRKLVEEAIKLGKPVIVVLFNGRPLTTVWLDETATAIVEAWHLGIQSGNAIADVLFGDYNPSGKLTATFPQSVGQIPLYYYRKNTGRPPGGVYSSRYIDAPVQALYPFGYGLSYTDFEYSNLVLSSTHISNSDSVSVSVDVKNTGNYSGEEVVQLYIRDVAASVTQPLKKLKGFTKVSLAVGEMKTVTFTVSPSDLSIIAADNNLTVEAGSFQVIVGPNSEAGLIGEIVVQ</sequence>
<dbReference type="Pfam" id="PF00933">
    <property type="entry name" value="Glyco_hydro_3"/>
    <property type="match status" value="1"/>
</dbReference>
<dbReference type="SUPFAM" id="SSF51445">
    <property type="entry name" value="(Trans)glycosidases"/>
    <property type="match status" value="1"/>
</dbReference>
<name>A0A9J6Z911_9BACL</name>
<dbReference type="AlphaFoldDB" id="A0A9J6Z911"/>
<proteinExistence type="inferred from homology"/>
<keyword evidence="6 7" id="KW-0326">Glycosidase</keyword>
<keyword evidence="5 7" id="KW-0378">Hydrolase</keyword>
<dbReference type="PANTHER" id="PTHR30620:SF16">
    <property type="entry name" value="LYSOSOMAL BETA GLUCOSIDASE"/>
    <property type="match status" value="1"/>
</dbReference>
<dbReference type="KEGG" id="plig:NAG76_12605"/>
<protein>
    <recommendedName>
        <fullName evidence="3">beta-glucosidase</fullName>
        <ecNumber evidence="3">3.2.1.21</ecNumber>
    </recommendedName>
</protein>
<dbReference type="Gene3D" id="2.60.40.10">
    <property type="entry name" value="Immunoglobulins"/>
    <property type="match status" value="1"/>
</dbReference>
<evidence type="ECO:0000256" key="2">
    <source>
        <dbReference type="ARBA" id="ARBA00005336"/>
    </source>
</evidence>
<feature type="domain" description="Fibronectin type III-like" evidence="8">
    <location>
        <begin position="644"/>
        <end position="713"/>
    </location>
</feature>
<evidence type="ECO:0000256" key="7">
    <source>
        <dbReference type="RuleBase" id="RU361161"/>
    </source>
</evidence>
<dbReference type="FunFam" id="3.20.20.300:FF:000005">
    <property type="entry name" value="Periplasmic beta-glucosidase"/>
    <property type="match status" value="1"/>
</dbReference>
<comment type="catalytic activity">
    <reaction evidence="1">
        <text>Hydrolysis of terminal, non-reducing beta-D-glucosyl residues with release of beta-D-glucose.</text>
        <dbReference type="EC" id="3.2.1.21"/>
    </reaction>
</comment>
<dbReference type="FunFam" id="3.40.50.1700:FF:000009">
    <property type="entry name" value="Periplasmic beta-glucosidase"/>
    <property type="match status" value="1"/>
</dbReference>
<evidence type="ECO:0000256" key="1">
    <source>
        <dbReference type="ARBA" id="ARBA00000448"/>
    </source>
</evidence>
<dbReference type="InterPro" id="IPR002772">
    <property type="entry name" value="Glyco_hydro_3_C"/>
</dbReference>
<dbReference type="InterPro" id="IPR051915">
    <property type="entry name" value="Cellulose_Degrad_GH3"/>
</dbReference>
<gene>
    <name evidence="9" type="primary">bglX</name>
    <name evidence="9" type="ORF">NAG76_12605</name>
</gene>
<evidence type="ECO:0000256" key="5">
    <source>
        <dbReference type="ARBA" id="ARBA00022801"/>
    </source>
</evidence>
<evidence type="ECO:0000313" key="9">
    <source>
        <dbReference type="EMBL" id="URN92694.1"/>
    </source>
</evidence>
<evidence type="ECO:0000256" key="3">
    <source>
        <dbReference type="ARBA" id="ARBA00012744"/>
    </source>
</evidence>
<dbReference type="GO" id="GO:0008422">
    <property type="term" value="F:beta-glucosidase activity"/>
    <property type="evidence" value="ECO:0007669"/>
    <property type="project" value="UniProtKB-EC"/>
</dbReference>
<dbReference type="InterPro" id="IPR019800">
    <property type="entry name" value="Glyco_hydro_3_AS"/>
</dbReference>
<dbReference type="InterPro" id="IPR036881">
    <property type="entry name" value="Glyco_hydro_3_C_sf"/>
</dbReference>
<dbReference type="EC" id="3.2.1.21" evidence="3"/>
<evidence type="ECO:0000256" key="6">
    <source>
        <dbReference type="ARBA" id="ARBA00023295"/>
    </source>
</evidence>
<evidence type="ECO:0000313" key="10">
    <source>
        <dbReference type="Proteomes" id="UP001056756"/>
    </source>
</evidence>
<comment type="similarity">
    <text evidence="2 7">Belongs to the glycosyl hydrolase 3 family.</text>
</comment>
<dbReference type="GO" id="GO:0009251">
    <property type="term" value="P:glucan catabolic process"/>
    <property type="evidence" value="ECO:0007669"/>
    <property type="project" value="TreeGrafter"/>
</dbReference>
<dbReference type="Gene3D" id="3.20.20.300">
    <property type="entry name" value="Glycoside hydrolase, family 3, N-terminal domain"/>
    <property type="match status" value="1"/>
</dbReference>
<evidence type="ECO:0000259" key="8">
    <source>
        <dbReference type="SMART" id="SM01217"/>
    </source>
</evidence>
<dbReference type="InterPro" id="IPR036962">
    <property type="entry name" value="Glyco_hydro_3_N_sf"/>
</dbReference>
<dbReference type="Pfam" id="PF01915">
    <property type="entry name" value="Glyco_hydro_3_C"/>
    <property type="match status" value="1"/>
</dbReference>
<dbReference type="NCBIfam" id="NF011678">
    <property type="entry name" value="PRK15098.1"/>
    <property type="match status" value="1"/>
</dbReference>